<reference evidence="1 2" key="1">
    <citation type="submission" date="2016-10" db="EMBL/GenBank/DDBJ databases">
        <authorList>
            <person name="de Groot N.N."/>
        </authorList>
    </citation>
    <scope>NUCLEOTIDE SEQUENCE [LARGE SCALE GENOMIC DNA]</scope>
    <source>
        <strain evidence="1 2">CBS 141442</strain>
    </source>
</reference>
<dbReference type="OrthoDB" id="5295771at2759"/>
<dbReference type="GO" id="GO:0007007">
    <property type="term" value="P:inner mitochondrial membrane organization"/>
    <property type="evidence" value="ECO:0007669"/>
    <property type="project" value="TreeGrafter"/>
</dbReference>
<dbReference type="PANTHER" id="PTHR36959">
    <property type="entry name" value="ALTERED INHERITANCE OF MITOCHONDRIA PROTEIN 24, MITOCHONDRIAL"/>
    <property type="match status" value="1"/>
</dbReference>
<name>A0A1L0BN91_9ASCO</name>
<accession>A0A1L0BN91</accession>
<dbReference type="Proteomes" id="UP000182334">
    <property type="component" value="Chromosome III"/>
</dbReference>
<dbReference type="AlphaFoldDB" id="A0A1L0BN91"/>
<sequence>MNYLLPLNMKAIPRSKKVQKTYSRIIRAAHVDLSNQSLPKVTGCGPFVELLKFKPIGTSGALLNIQIPQSGHLKIRSASIVALNGSVEDLDAELRPFKQGVWYQSLRLRSPISLLVSGGRFNYLLLKTHKGENWLFKDLENVIAWSGCDLSISLRKSDTSISSLHSEGNGTIVVQSILKLFEVNVEVGESILVAPSAIIASNVTIDKRVELRDDHISRIFLSPSSLRAILIKLPKIHTQYFSRIYRTLKERLRIFLNLPSRDETPLSKLRSNLRLSLKRITKLTTSLVATLFKKDEHYYYAVDGPAKILIAEQPRFRRELKNGL</sequence>
<dbReference type="Gene3D" id="3.60.160.10">
    <property type="entry name" value="Mitochondrial biogenesis AIM24"/>
    <property type="match status" value="1"/>
</dbReference>
<proteinExistence type="predicted"/>
<protein>
    <submittedName>
        <fullName evidence="1">CIC11C00000004599</fullName>
    </submittedName>
</protein>
<organism evidence="1 2">
    <name type="scientific">Sungouiella intermedia</name>
    <dbReference type="NCBI Taxonomy" id="45354"/>
    <lineage>
        <taxon>Eukaryota</taxon>
        <taxon>Fungi</taxon>
        <taxon>Dikarya</taxon>
        <taxon>Ascomycota</taxon>
        <taxon>Saccharomycotina</taxon>
        <taxon>Pichiomycetes</taxon>
        <taxon>Metschnikowiaceae</taxon>
        <taxon>Sungouiella</taxon>
    </lineage>
</organism>
<dbReference type="PANTHER" id="PTHR36959:SF2">
    <property type="entry name" value="ALTERED INHERITANCE OF MITOCHONDRIA PROTEIN 24, MITOCHONDRIAL"/>
    <property type="match status" value="1"/>
</dbReference>
<dbReference type="EMBL" id="LT635758">
    <property type="protein sequence ID" value="SGZ51642.1"/>
    <property type="molecule type" value="Genomic_DNA"/>
</dbReference>
<dbReference type="GO" id="GO:0005743">
    <property type="term" value="C:mitochondrial inner membrane"/>
    <property type="evidence" value="ECO:0007669"/>
    <property type="project" value="TreeGrafter"/>
</dbReference>
<dbReference type="SUPFAM" id="SSF51219">
    <property type="entry name" value="TRAP-like"/>
    <property type="match status" value="1"/>
</dbReference>
<evidence type="ECO:0000313" key="1">
    <source>
        <dbReference type="EMBL" id="SGZ51642.1"/>
    </source>
</evidence>
<dbReference type="InterPro" id="IPR016031">
    <property type="entry name" value="Trp_RNA-bd_attenuator-like_dom"/>
</dbReference>
<evidence type="ECO:0000313" key="2">
    <source>
        <dbReference type="Proteomes" id="UP000182334"/>
    </source>
</evidence>
<keyword evidence="2" id="KW-1185">Reference proteome</keyword>
<dbReference type="InterPro" id="IPR036983">
    <property type="entry name" value="AIM24_sf"/>
</dbReference>
<gene>
    <name evidence="1" type="ORF">SAMEA4029010_CIC11G00000004599</name>
</gene>